<protein>
    <submittedName>
        <fullName evidence="1">Uncharacterized protein</fullName>
    </submittedName>
</protein>
<dbReference type="AlphaFoldDB" id="A0A023DJM5"/>
<evidence type="ECO:0000313" key="2">
    <source>
        <dbReference type="Proteomes" id="UP000023561"/>
    </source>
</evidence>
<sequence length="91" mass="10733">MNHEVYVVFKHCCDFYKLVGKTKFENDEIHWLALTDFETKVELKIDVDYKEINADVLKDIKNFVFTQRIAVIVNAHPVVKLSKPTVYMLNK</sequence>
<gene>
    <name evidence="1" type="ORF">GCA01S_071_00160</name>
</gene>
<keyword evidence="2" id="KW-1185">Reference proteome</keyword>
<dbReference type="RefSeq" id="WP_023634498.1">
    <property type="nucleotide sequence ID" value="NZ_BAWO01000071.1"/>
</dbReference>
<comment type="caution">
    <text evidence="1">The sequence shown here is derived from an EMBL/GenBank/DDBJ whole genome shotgun (WGS) entry which is preliminary data.</text>
</comment>
<dbReference type="EMBL" id="BAWO01000071">
    <property type="protein sequence ID" value="GAJ41477.1"/>
    <property type="molecule type" value="Genomic_DNA"/>
</dbReference>
<accession>A0A023DJM5</accession>
<name>A0A023DJM5_9BACL</name>
<evidence type="ECO:0000313" key="1">
    <source>
        <dbReference type="EMBL" id="GAJ41477.1"/>
    </source>
</evidence>
<proteinExistence type="predicted"/>
<organism evidence="1 2">
    <name type="scientific">Parageobacillus caldoxylosilyticus NBRC 107762</name>
    <dbReference type="NCBI Taxonomy" id="1220594"/>
    <lineage>
        <taxon>Bacteria</taxon>
        <taxon>Bacillati</taxon>
        <taxon>Bacillota</taxon>
        <taxon>Bacilli</taxon>
        <taxon>Bacillales</taxon>
        <taxon>Anoxybacillaceae</taxon>
        <taxon>Saccharococcus</taxon>
    </lineage>
</organism>
<reference evidence="1 2" key="1">
    <citation type="submission" date="2014-04" db="EMBL/GenBank/DDBJ databases">
        <title>Whole genome shotgun sequence of Geobacillus caldoxylosilyticus NBRC 107762.</title>
        <authorList>
            <person name="Hosoyama A."/>
            <person name="Hosoyama Y."/>
            <person name="Katano-Makiyama Y."/>
            <person name="Tsuchikane K."/>
            <person name="Ohji S."/>
            <person name="Ichikawa N."/>
            <person name="Yamazoe A."/>
            <person name="Fujita N."/>
        </authorList>
    </citation>
    <scope>NUCLEOTIDE SEQUENCE [LARGE SCALE GENOMIC DNA]</scope>
    <source>
        <strain evidence="1 2">NBRC 107762</strain>
    </source>
</reference>
<dbReference type="Proteomes" id="UP000023561">
    <property type="component" value="Unassembled WGS sequence"/>
</dbReference>